<dbReference type="Proteomes" id="UP000732378">
    <property type="component" value="Unassembled WGS sequence"/>
</dbReference>
<dbReference type="InterPro" id="IPR014529">
    <property type="entry name" value="UCP026631"/>
</dbReference>
<evidence type="ECO:0000259" key="2">
    <source>
        <dbReference type="Pfam" id="PF03703"/>
    </source>
</evidence>
<dbReference type="InterPro" id="IPR005182">
    <property type="entry name" value="YdbS-like_PH"/>
</dbReference>
<dbReference type="RefSeq" id="WP_193667114.1">
    <property type="nucleotide sequence ID" value="NZ_JACDTV010000001.1"/>
</dbReference>
<accession>A0ABS2MDW5</accession>
<evidence type="ECO:0000313" key="3">
    <source>
        <dbReference type="EMBL" id="MBM7509340.1"/>
    </source>
</evidence>
<dbReference type="PANTHER" id="PTHR34473">
    <property type="entry name" value="UPF0699 TRANSMEMBRANE PROTEIN YDBS"/>
    <property type="match status" value="1"/>
</dbReference>
<feature type="transmembrane region" description="Helical" evidence="1">
    <location>
        <begin position="373"/>
        <end position="391"/>
    </location>
</feature>
<feature type="transmembrane region" description="Helical" evidence="1">
    <location>
        <begin position="348"/>
        <end position="367"/>
    </location>
</feature>
<dbReference type="EMBL" id="JAFBBZ010000001">
    <property type="protein sequence ID" value="MBM7509340.1"/>
    <property type="molecule type" value="Genomic_DNA"/>
</dbReference>
<dbReference type="PANTHER" id="PTHR34473:SF2">
    <property type="entry name" value="UPF0699 TRANSMEMBRANE PROTEIN YDBT"/>
    <property type="match status" value="1"/>
</dbReference>
<keyword evidence="1" id="KW-0472">Membrane</keyword>
<feature type="transmembrane region" description="Helical" evidence="1">
    <location>
        <begin position="21"/>
        <end position="42"/>
    </location>
</feature>
<comment type="caution">
    <text evidence="3">The sequence shown here is derived from an EMBL/GenBank/DDBJ whole genome shotgun (WGS) entry which is preliminary data.</text>
</comment>
<keyword evidence="4" id="KW-1185">Reference proteome</keyword>
<keyword evidence="1" id="KW-1133">Transmembrane helix</keyword>
<reference evidence="3 4" key="1">
    <citation type="submission" date="2021-01" db="EMBL/GenBank/DDBJ databases">
        <title>Sequencing the genomes of 1000 actinobacteria strains.</title>
        <authorList>
            <person name="Klenk H.-P."/>
        </authorList>
    </citation>
    <scope>NUCLEOTIDE SEQUENCE [LARGE SCALE GENOMIC DNA]</scope>
    <source>
        <strain evidence="3 4">DSM 18239</strain>
    </source>
</reference>
<dbReference type="Pfam" id="PF03703">
    <property type="entry name" value="bPH_2"/>
    <property type="match status" value="2"/>
</dbReference>
<keyword evidence="1" id="KW-0812">Transmembrane</keyword>
<dbReference type="PIRSF" id="PIRSF026631">
    <property type="entry name" value="UCP026631"/>
    <property type="match status" value="1"/>
</dbReference>
<proteinExistence type="predicted"/>
<evidence type="ECO:0000313" key="4">
    <source>
        <dbReference type="Proteomes" id="UP000732378"/>
    </source>
</evidence>
<organism evidence="3 4">
    <name type="scientific">Nocardioides salarius</name>
    <dbReference type="NCBI Taxonomy" id="374513"/>
    <lineage>
        <taxon>Bacteria</taxon>
        <taxon>Bacillati</taxon>
        <taxon>Actinomycetota</taxon>
        <taxon>Actinomycetes</taxon>
        <taxon>Propionibacteriales</taxon>
        <taxon>Nocardioidaceae</taxon>
        <taxon>Nocardioides</taxon>
    </lineage>
</organism>
<feature type="transmembrane region" description="Helical" evidence="1">
    <location>
        <begin position="211"/>
        <end position="241"/>
    </location>
</feature>
<evidence type="ECO:0000256" key="1">
    <source>
        <dbReference type="SAM" id="Phobius"/>
    </source>
</evidence>
<gene>
    <name evidence="3" type="ORF">JOE61_003154</name>
</gene>
<feature type="transmembrane region" description="Helical" evidence="1">
    <location>
        <begin position="181"/>
        <end position="199"/>
    </location>
</feature>
<name>A0ABS2MDW5_9ACTN</name>
<feature type="domain" description="YdbS-like PH" evidence="2">
    <location>
        <begin position="62"/>
        <end position="140"/>
    </location>
</feature>
<feature type="domain" description="YdbS-like PH" evidence="2">
    <location>
        <begin position="403"/>
        <end position="469"/>
    </location>
</feature>
<protein>
    <submittedName>
        <fullName evidence="3">Membrane protein</fullName>
    </submittedName>
</protein>
<feature type="transmembrane region" description="Helical" evidence="1">
    <location>
        <begin position="48"/>
        <end position="69"/>
    </location>
</feature>
<sequence>MSADWQRLDRRMLLVHPVREVLRFMPVLIGVAVFGSTSGGGFGLRWELLGVLVPVALGVLRYLTTAYRIHDGRVELRRGLLQRHLLAARLDRVRTVDTSASLIQRVLDLATVRIGTGASEQDLDLDGLRAGPARELRAQLLRESAAAPTDEPAGPAAEAGFEAEATPARPVLRLDPTWSRYAPLTSAGLAIAGALLTALTQLPLPLDAGDLAVAGVAMVVAALLALAVAVSVLAVGGYLVANWGLTLTHEHGSWHLRRGLTTTRETSVDDARLAGVSIAQPVNLRLAGAARLSSIVTGLQGEGQSQMELVPPAPRAVVVGVAGEVLGDHAPAAAPLRPHGPAAVRRRWVRALVPALAVTVAAVVVVAQTGIGAWLLGVAVLAPVAGALLALDRSRTLGHALLGGRLVAQSGSLTCRRDVLGVEHVIGWNLQDSWFQRRAGLTTLVATTAGGRQRVVVPDVPEGVAVELAAAATPDLLAQFRG</sequence>